<proteinExistence type="inferred from homology"/>
<evidence type="ECO:0000259" key="6">
    <source>
        <dbReference type="Pfam" id="PF25954"/>
    </source>
</evidence>
<evidence type="ECO:0000256" key="4">
    <source>
        <dbReference type="SAM" id="Coils"/>
    </source>
</evidence>
<evidence type="ECO:0000256" key="1">
    <source>
        <dbReference type="ARBA" id="ARBA00004196"/>
    </source>
</evidence>
<comment type="similarity">
    <text evidence="2">Belongs to the membrane fusion protein (MFP) (TC 8.A.1) family.</text>
</comment>
<feature type="domain" description="CusB-like beta-barrel" evidence="6">
    <location>
        <begin position="218"/>
        <end position="291"/>
    </location>
</feature>
<dbReference type="PROSITE" id="PS51257">
    <property type="entry name" value="PROKAR_LIPOPROTEIN"/>
    <property type="match status" value="1"/>
</dbReference>
<accession>A0A5S9F394</accession>
<dbReference type="NCBIfam" id="TIGR01730">
    <property type="entry name" value="RND_mfp"/>
    <property type="match status" value="1"/>
</dbReference>
<protein>
    <submittedName>
        <fullName evidence="8">MexH family multidrug efflux RND transporter periplasmic adaptor subunit</fullName>
    </submittedName>
</protein>
<dbReference type="Gene3D" id="1.10.287.470">
    <property type="entry name" value="Helix hairpin bin"/>
    <property type="match status" value="1"/>
</dbReference>
<keyword evidence="9" id="KW-1185">Reference proteome</keyword>
<dbReference type="PANTHER" id="PTHR30469">
    <property type="entry name" value="MULTIDRUG RESISTANCE PROTEIN MDTA"/>
    <property type="match status" value="1"/>
</dbReference>
<gene>
    <name evidence="8" type="ORF">UABAM_01640</name>
</gene>
<feature type="domain" description="Multidrug resistance protein MdtA-like barrel-sandwich hybrid" evidence="5">
    <location>
        <begin position="71"/>
        <end position="208"/>
    </location>
</feature>
<comment type="subcellular location">
    <subcellularLocation>
        <location evidence="1">Cell envelope</location>
    </subcellularLocation>
</comment>
<dbReference type="Proteomes" id="UP000326354">
    <property type="component" value="Chromosome"/>
</dbReference>
<evidence type="ECO:0000259" key="7">
    <source>
        <dbReference type="Pfam" id="PF25967"/>
    </source>
</evidence>
<evidence type="ECO:0000313" key="9">
    <source>
        <dbReference type="Proteomes" id="UP000326354"/>
    </source>
</evidence>
<dbReference type="Gene3D" id="2.40.30.170">
    <property type="match status" value="1"/>
</dbReference>
<dbReference type="OrthoDB" id="9806939at2"/>
<sequence>MDNRDFLLGNSNVPHYIWTIICIMLLCSCEEQATQTSQQDIRIAQVKTMTIQSQKWQEMISAYGVIEAAKEVQITVEFSAKIKSVFFKEGQTVKRGQQLITFDSTKRKLRLQNAEQSVKDARARLHKARQEARSTRKLFMHGNAARTKYDATEAKLRQAMAQYEQSLTATKLAMRELRESRLISPVTGVVEKCNVHSGETILPGQLIGVIQVVETVRVATYVSEKDINHLRIGSEARVTSSGVAGYTYSARVEALGIKADTRTGNFPVKLMIENKQGLLRPGMTAKVVLQGLEIQDAIVVPDNILVDRQRRKVLYIVKNNAAEEIEPVIGTSPNDQVLILQGLHPGDKVITSNLQQIVNGSPVKEIP</sequence>
<dbReference type="KEGG" id="uam:UABAM_01640"/>
<dbReference type="InterPro" id="IPR058627">
    <property type="entry name" value="MdtA-like_C"/>
</dbReference>
<dbReference type="PANTHER" id="PTHR30469:SF20">
    <property type="entry name" value="EFFLUX RND TRANSPORTER PERIPLASMIC ADAPTOR SUBUNIT"/>
    <property type="match status" value="1"/>
</dbReference>
<dbReference type="GO" id="GO:0015562">
    <property type="term" value="F:efflux transmembrane transporter activity"/>
    <property type="evidence" value="ECO:0007669"/>
    <property type="project" value="TreeGrafter"/>
</dbReference>
<dbReference type="Gene3D" id="2.40.420.20">
    <property type="match status" value="1"/>
</dbReference>
<reference evidence="8 9" key="1">
    <citation type="submission" date="2019-08" db="EMBL/GenBank/DDBJ databases">
        <title>Complete genome sequence of Candidatus Uab amorphum.</title>
        <authorList>
            <person name="Shiratori T."/>
            <person name="Suzuki S."/>
            <person name="Kakizawa Y."/>
            <person name="Ishida K."/>
        </authorList>
    </citation>
    <scope>NUCLEOTIDE SEQUENCE [LARGE SCALE GENOMIC DNA]</scope>
    <source>
        <strain evidence="8 9">SRT547</strain>
    </source>
</reference>
<dbReference type="Pfam" id="PF25954">
    <property type="entry name" value="Beta-barrel_RND_2"/>
    <property type="match status" value="1"/>
</dbReference>
<dbReference type="AlphaFoldDB" id="A0A5S9F394"/>
<keyword evidence="3" id="KW-0813">Transport</keyword>
<dbReference type="InterPro" id="IPR058792">
    <property type="entry name" value="Beta-barrel_RND_2"/>
</dbReference>
<evidence type="ECO:0000259" key="5">
    <source>
        <dbReference type="Pfam" id="PF25917"/>
    </source>
</evidence>
<evidence type="ECO:0000256" key="2">
    <source>
        <dbReference type="ARBA" id="ARBA00009477"/>
    </source>
</evidence>
<dbReference type="GO" id="GO:1990281">
    <property type="term" value="C:efflux pump complex"/>
    <property type="evidence" value="ECO:0007669"/>
    <property type="project" value="TreeGrafter"/>
</dbReference>
<dbReference type="InterPro" id="IPR058625">
    <property type="entry name" value="MdtA-like_BSH"/>
</dbReference>
<dbReference type="Gene3D" id="2.40.50.100">
    <property type="match status" value="1"/>
</dbReference>
<evidence type="ECO:0000313" key="8">
    <source>
        <dbReference type="EMBL" id="BBM83289.1"/>
    </source>
</evidence>
<feature type="coiled-coil region" evidence="4">
    <location>
        <begin position="111"/>
        <end position="180"/>
    </location>
</feature>
<keyword evidence="4" id="KW-0175">Coiled coil</keyword>
<dbReference type="EMBL" id="AP019860">
    <property type="protein sequence ID" value="BBM83289.1"/>
    <property type="molecule type" value="Genomic_DNA"/>
</dbReference>
<name>A0A5S9F394_UABAM</name>
<organism evidence="8 9">
    <name type="scientific">Uabimicrobium amorphum</name>
    <dbReference type="NCBI Taxonomy" id="2596890"/>
    <lineage>
        <taxon>Bacteria</taxon>
        <taxon>Pseudomonadati</taxon>
        <taxon>Planctomycetota</taxon>
        <taxon>Candidatus Uabimicrobiia</taxon>
        <taxon>Candidatus Uabimicrobiales</taxon>
        <taxon>Candidatus Uabimicrobiaceae</taxon>
        <taxon>Candidatus Uabimicrobium</taxon>
    </lineage>
</organism>
<dbReference type="SUPFAM" id="SSF111369">
    <property type="entry name" value="HlyD-like secretion proteins"/>
    <property type="match status" value="1"/>
</dbReference>
<dbReference type="InterPro" id="IPR006143">
    <property type="entry name" value="RND_pump_MFP"/>
</dbReference>
<evidence type="ECO:0000256" key="3">
    <source>
        <dbReference type="ARBA" id="ARBA00022448"/>
    </source>
</evidence>
<dbReference type="Pfam" id="PF25917">
    <property type="entry name" value="BSH_RND"/>
    <property type="match status" value="1"/>
</dbReference>
<dbReference type="Pfam" id="PF25967">
    <property type="entry name" value="RND-MFP_C"/>
    <property type="match status" value="1"/>
</dbReference>
<feature type="domain" description="Multidrug resistance protein MdtA-like C-terminal permuted SH3" evidence="7">
    <location>
        <begin position="296"/>
        <end position="355"/>
    </location>
</feature>